<comment type="subcellular location">
    <subcellularLocation>
        <location evidence="1">Cell membrane</location>
        <topology evidence="1">Multi-pass membrane protein</topology>
    </subcellularLocation>
</comment>
<dbReference type="Pfam" id="PF06750">
    <property type="entry name" value="A24_N_bact"/>
    <property type="match status" value="1"/>
</dbReference>
<evidence type="ECO:0000256" key="3">
    <source>
        <dbReference type="ARBA" id="ARBA00022475"/>
    </source>
</evidence>
<dbReference type="EMBL" id="MSFI01000009">
    <property type="protein sequence ID" value="OMP67541.1"/>
    <property type="molecule type" value="Genomic_DNA"/>
</dbReference>
<feature type="transmembrane region" description="Helical" evidence="7">
    <location>
        <begin position="225"/>
        <end position="248"/>
    </location>
</feature>
<dbReference type="Gene3D" id="1.20.120.1220">
    <property type="match status" value="1"/>
</dbReference>
<evidence type="ECO:0000259" key="9">
    <source>
        <dbReference type="Pfam" id="PF06750"/>
    </source>
</evidence>
<dbReference type="RefSeq" id="WP_076764674.1">
    <property type="nucleotide sequence ID" value="NZ_MSFI01000009.1"/>
</dbReference>
<dbReference type="GO" id="GO:0005886">
    <property type="term" value="C:plasma membrane"/>
    <property type="evidence" value="ECO:0007669"/>
    <property type="project" value="UniProtKB-SubCell"/>
</dbReference>
<feature type="transmembrane region" description="Helical" evidence="7">
    <location>
        <begin position="101"/>
        <end position="121"/>
    </location>
</feature>
<feature type="transmembrane region" description="Helical" evidence="7">
    <location>
        <begin position="76"/>
        <end position="95"/>
    </location>
</feature>
<evidence type="ECO:0000313" key="10">
    <source>
        <dbReference type="EMBL" id="OMP67541.1"/>
    </source>
</evidence>
<dbReference type="Pfam" id="PF01478">
    <property type="entry name" value="Peptidase_A24"/>
    <property type="match status" value="1"/>
</dbReference>
<organism evidence="10 11">
    <name type="scientific">Domibacillus epiphyticus</name>
    <dbReference type="NCBI Taxonomy" id="1714355"/>
    <lineage>
        <taxon>Bacteria</taxon>
        <taxon>Bacillati</taxon>
        <taxon>Bacillota</taxon>
        <taxon>Bacilli</taxon>
        <taxon>Bacillales</taxon>
        <taxon>Bacillaceae</taxon>
        <taxon>Domibacillus</taxon>
    </lineage>
</organism>
<keyword evidence="3" id="KW-1003">Cell membrane</keyword>
<dbReference type="InterPro" id="IPR000045">
    <property type="entry name" value="Prepilin_IV_endopep_pep"/>
</dbReference>
<evidence type="ECO:0000313" key="11">
    <source>
        <dbReference type="Proteomes" id="UP000188613"/>
    </source>
</evidence>
<keyword evidence="4 7" id="KW-0812">Transmembrane</keyword>
<reference evidence="10 11" key="1">
    <citation type="submission" date="2016-12" db="EMBL/GenBank/DDBJ databases">
        <title>Domibacillus sp. SAB 38T whole genome sequencing.</title>
        <authorList>
            <person name="Verma A."/>
            <person name="Ojha A.K."/>
            <person name="Krishnamurthi S."/>
        </authorList>
    </citation>
    <scope>NUCLEOTIDE SEQUENCE [LARGE SCALE GENOMIC DNA]</scope>
    <source>
        <strain evidence="10 11">SAB 38</strain>
    </source>
</reference>
<dbReference type="GO" id="GO:0006465">
    <property type="term" value="P:signal peptide processing"/>
    <property type="evidence" value="ECO:0007669"/>
    <property type="project" value="TreeGrafter"/>
</dbReference>
<dbReference type="AlphaFoldDB" id="A0A1V2A967"/>
<evidence type="ECO:0000259" key="8">
    <source>
        <dbReference type="Pfam" id="PF01478"/>
    </source>
</evidence>
<dbReference type="GO" id="GO:0004190">
    <property type="term" value="F:aspartic-type endopeptidase activity"/>
    <property type="evidence" value="ECO:0007669"/>
    <property type="project" value="InterPro"/>
</dbReference>
<gene>
    <name evidence="10" type="ORF">BTO28_06240</name>
</gene>
<feature type="domain" description="Prepilin type IV endopeptidase peptidase" evidence="8">
    <location>
        <begin position="106"/>
        <end position="209"/>
    </location>
</feature>
<comment type="similarity">
    <text evidence="2">Belongs to the peptidase A24 family.</text>
</comment>
<sequence length="251" mass="27664">MEAILFSLFIFTYGLICGSFFNVAGIRIPVGKSVIRPRSACPVCKKTLSLFELIPVISYVLQRGKCRACQTPISPVYVQIEMLTGCLWVAAYWQFGFTKEWIAAITLISLLMIIIVSDFVYMIIPNSILLYFFFVFILEQAVIPVIPWQDAAFGFVSGFLLPLLVAIVSKGGMGAGDIKLFAVIGLSLGFTGFLLSFFFSVLFGTLAGIVGLMRGNVKKGVPFPFGPWIAAGTITSLFIGESFLVWYLSFY</sequence>
<feature type="domain" description="Prepilin peptidase A24 N-terminal" evidence="9">
    <location>
        <begin position="13"/>
        <end position="95"/>
    </location>
</feature>
<evidence type="ECO:0000256" key="4">
    <source>
        <dbReference type="ARBA" id="ARBA00022692"/>
    </source>
</evidence>
<feature type="transmembrane region" description="Helical" evidence="7">
    <location>
        <begin position="180"/>
        <end position="213"/>
    </location>
</feature>
<evidence type="ECO:0000256" key="1">
    <source>
        <dbReference type="ARBA" id="ARBA00004651"/>
    </source>
</evidence>
<comment type="caution">
    <text evidence="10">The sequence shown here is derived from an EMBL/GenBank/DDBJ whole genome shotgun (WGS) entry which is preliminary data.</text>
</comment>
<dbReference type="InterPro" id="IPR010627">
    <property type="entry name" value="Prepilin_pept_A24_N"/>
</dbReference>
<dbReference type="InterPro" id="IPR050882">
    <property type="entry name" value="Prepilin_peptidase/N-MTase"/>
</dbReference>
<dbReference type="Proteomes" id="UP000188613">
    <property type="component" value="Unassembled WGS sequence"/>
</dbReference>
<feature type="transmembrane region" description="Helical" evidence="7">
    <location>
        <begin position="6"/>
        <end position="28"/>
    </location>
</feature>
<evidence type="ECO:0000256" key="5">
    <source>
        <dbReference type="ARBA" id="ARBA00022989"/>
    </source>
</evidence>
<keyword evidence="5 7" id="KW-1133">Transmembrane helix</keyword>
<feature type="transmembrane region" description="Helical" evidence="7">
    <location>
        <begin position="152"/>
        <end position="168"/>
    </location>
</feature>
<keyword evidence="11" id="KW-1185">Reference proteome</keyword>
<evidence type="ECO:0000256" key="2">
    <source>
        <dbReference type="ARBA" id="ARBA00005801"/>
    </source>
</evidence>
<proteinExistence type="inferred from homology"/>
<keyword evidence="6 7" id="KW-0472">Membrane</keyword>
<name>A0A1V2A967_9BACI</name>
<protein>
    <submittedName>
        <fullName evidence="10">Prepilin peptidase</fullName>
    </submittedName>
</protein>
<evidence type="ECO:0000256" key="7">
    <source>
        <dbReference type="SAM" id="Phobius"/>
    </source>
</evidence>
<dbReference type="OrthoDB" id="9789291at2"/>
<dbReference type="PANTHER" id="PTHR30487">
    <property type="entry name" value="TYPE 4 PREPILIN-LIKE PROTEINS LEADER PEPTIDE-PROCESSING ENZYME"/>
    <property type="match status" value="1"/>
</dbReference>
<evidence type="ECO:0000256" key="6">
    <source>
        <dbReference type="ARBA" id="ARBA00023136"/>
    </source>
</evidence>
<dbReference type="PANTHER" id="PTHR30487:SF0">
    <property type="entry name" value="PREPILIN LEADER PEPTIDASE_N-METHYLTRANSFERASE-RELATED"/>
    <property type="match status" value="1"/>
</dbReference>
<feature type="transmembrane region" description="Helical" evidence="7">
    <location>
        <begin position="128"/>
        <end position="146"/>
    </location>
</feature>
<dbReference type="STRING" id="1714355.BTO28_06240"/>
<accession>A0A1V2A967</accession>